<sequence>MDEGWLVKAHTLGSLNTRSVGRVLFTMSTRSDRDKGVAGSPSSMHQRALSLDLWERKPYTIPLTFSIDKFKRNPKRHHKSLMLRIAGPFTDDIMHMHPARLVKALHIVSNQPPYKIPHGEERDDVVASFVTDTCDYPATPMAQEPPPVGGVPRSTTSATIRGGLALYSSRLQ</sequence>
<accession>A0A834GU75</accession>
<gene>
    <name evidence="1" type="ORF">RHSIM_Rhsim06G0091200</name>
</gene>
<name>A0A834GU75_RHOSS</name>
<keyword evidence="2" id="KW-1185">Reference proteome</keyword>
<organism evidence="1 2">
    <name type="scientific">Rhododendron simsii</name>
    <name type="common">Sims's rhododendron</name>
    <dbReference type="NCBI Taxonomy" id="118357"/>
    <lineage>
        <taxon>Eukaryota</taxon>
        <taxon>Viridiplantae</taxon>
        <taxon>Streptophyta</taxon>
        <taxon>Embryophyta</taxon>
        <taxon>Tracheophyta</taxon>
        <taxon>Spermatophyta</taxon>
        <taxon>Magnoliopsida</taxon>
        <taxon>eudicotyledons</taxon>
        <taxon>Gunneridae</taxon>
        <taxon>Pentapetalae</taxon>
        <taxon>asterids</taxon>
        <taxon>Ericales</taxon>
        <taxon>Ericaceae</taxon>
        <taxon>Ericoideae</taxon>
        <taxon>Rhodoreae</taxon>
        <taxon>Rhododendron</taxon>
    </lineage>
</organism>
<dbReference type="Proteomes" id="UP000626092">
    <property type="component" value="Unassembled WGS sequence"/>
</dbReference>
<comment type="caution">
    <text evidence="1">The sequence shown here is derived from an EMBL/GenBank/DDBJ whole genome shotgun (WGS) entry which is preliminary data.</text>
</comment>
<dbReference type="EMBL" id="WJXA01000006">
    <property type="protein sequence ID" value="KAF7142023.1"/>
    <property type="molecule type" value="Genomic_DNA"/>
</dbReference>
<reference evidence="1" key="1">
    <citation type="submission" date="2019-11" db="EMBL/GenBank/DDBJ databases">
        <authorList>
            <person name="Liu Y."/>
            <person name="Hou J."/>
            <person name="Li T.-Q."/>
            <person name="Guan C.-H."/>
            <person name="Wu X."/>
            <person name="Wu H.-Z."/>
            <person name="Ling F."/>
            <person name="Zhang R."/>
            <person name="Shi X.-G."/>
            <person name="Ren J.-P."/>
            <person name="Chen E.-F."/>
            <person name="Sun J.-M."/>
        </authorList>
    </citation>
    <scope>NUCLEOTIDE SEQUENCE</scope>
    <source>
        <strain evidence="1">Adult_tree_wgs_1</strain>
        <tissue evidence="1">Leaves</tissue>
    </source>
</reference>
<evidence type="ECO:0000313" key="1">
    <source>
        <dbReference type="EMBL" id="KAF7142023.1"/>
    </source>
</evidence>
<dbReference type="AlphaFoldDB" id="A0A834GU75"/>
<evidence type="ECO:0000313" key="2">
    <source>
        <dbReference type="Proteomes" id="UP000626092"/>
    </source>
</evidence>
<protein>
    <submittedName>
        <fullName evidence="1">Uncharacterized protein</fullName>
    </submittedName>
</protein>
<proteinExistence type="predicted"/>